<reference evidence="3 4" key="1">
    <citation type="submission" date="2016-07" db="EMBL/GenBank/DDBJ databases">
        <title>Pervasive Adenine N6-methylation of Active Genes in Fungi.</title>
        <authorList>
            <consortium name="DOE Joint Genome Institute"/>
            <person name="Mondo S.J."/>
            <person name="Dannebaum R.O."/>
            <person name="Kuo R.C."/>
            <person name="Labutti K."/>
            <person name="Haridas S."/>
            <person name="Kuo A."/>
            <person name="Salamov A."/>
            <person name="Ahrendt S.R."/>
            <person name="Lipzen A."/>
            <person name="Sullivan W."/>
            <person name="Andreopoulos W.B."/>
            <person name="Clum A."/>
            <person name="Lindquist E."/>
            <person name="Daum C."/>
            <person name="Ramamoorthy G.K."/>
            <person name="Gryganskyi A."/>
            <person name="Culley D."/>
            <person name="Magnuson J.K."/>
            <person name="James T.Y."/>
            <person name="O'Malley M.A."/>
            <person name="Stajich J.E."/>
            <person name="Spatafora J.W."/>
            <person name="Visel A."/>
            <person name="Grigoriev I.V."/>
        </authorList>
    </citation>
    <scope>NUCLEOTIDE SEQUENCE [LARGE SCALE GENOMIC DNA]</scope>
    <source>
        <strain evidence="3 4">68-887.2</strain>
    </source>
</reference>
<evidence type="ECO:0000256" key="2">
    <source>
        <dbReference type="SAM" id="Phobius"/>
    </source>
</evidence>
<name>A0A1Y2AMZ9_9TREE</name>
<gene>
    <name evidence="3" type="ORF">BCR39DRAFT_561830</name>
</gene>
<dbReference type="PANTHER" id="PTHR40135:SF1">
    <property type="entry name" value="MITOCHONDRIAL PHOSPHATE CARRIER PROTEIN"/>
    <property type="match status" value="1"/>
</dbReference>
<evidence type="ECO:0000313" key="3">
    <source>
        <dbReference type="EMBL" id="ORY23680.1"/>
    </source>
</evidence>
<accession>A0A1Y2AMZ9</accession>
<dbReference type="STRING" id="71784.A0A1Y2AMZ9"/>
<dbReference type="Proteomes" id="UP000193986">
    <property type="component" value="Unassembled WGS sequence"/>
</dbReference>
<keyword evidence="2" id="KW-1133">Transmembrane helix</keyword>
<dbReference type="AlphaFoldDB" id="A0A1Y2AMZ9"/>
<evidence type="ECO:0000313" key="4">
    <source>
        <dbReference type="Proteomes" id="UP000193986"/>
    </source>
</evidence>
<keyword evidence="2" id="KW-0472">Membrane</keyword>
<keyword evidence="4" id="KW-1185">Reference proteome</keyword>
<dbReference type="PANTHER" id="PTHR40135">
    <property type="entry name" value="MITOCHONDRIAL PHOSPHATE CARRIER PROTEIN"/>
    <property type="match status" value="1"/>
</dbReference>
<dbReference type="InParanoid" id="A0A1Y2AMZ9"/>
<organism evidence="3 4">
    <name type="scientific">Naematelia encephala</name>
    <dbReference type="NCBI Taxonomy" id="71784"/>
    <lineage>
        <taxon>Eukaryota</taxon>
        <taxon>Fungi</taxon>
        <taxon>Dikarya</taxon>
        <taxon>Basidiomycota</taxon>
        <taxon>Agaricomycotina</taxon>
        <taxon>Tremellomycetes</taxon>
        <taxon>Tremellales</taxon>
        <taxon>Naemateliaceae</taxon>
        <taxon>Naematelia</taxon>
    </lineage>
</organism>
<sequence>MIPRILPVINFVVATTALTFQVYVLLPWHHELSEHFAALKTEQTRQLAEYHEEKRSMLNELHIRIKELEKRLAPPRTVEPSGTKA</sequence>
<evidence type="ECO:0000256" key="1">
    <source>
        <dbReference type="SAM" id="Coils"/>
    </source>
</evidence>
<keyword evidence="1" id="KW-0175">Coiled coil</keyword>
<dbReference type="EMBL" id="MCFC01000076">
    <property type="protein sequence ID" value="ORY23680.1"/>
    <property type="molecule type" value="Genomic_DNA"/>
</dbReference>
<protein>
    <submittedName>
        <fullName evidence="3">Uncharacterized protein</fullName>
    </submittedName>
</protein>
<feature type="coiled-coil region" evidence="1">
    <location>
        <begin position="40"/>
        <end position="71"/>
    </location>
</feature>
<comment type="caution">
    <text evidence="3">The sequence shown here is derived from an EMBL/GenBank/DDBJ whole genome shotgun (WGS) entry which is preliminary data.</text>
</comment>
<feature type="transmembrane region" description="Helical" evidence="2">
    <location>
        <begin position="6"/>
        <end position="26"/>
    </location>
</feature>
<proteinExistence type="predicted"/>
<dbReference type="OrthoDB" id="9992270at2759"/>
<keyword evidence="2" id="KW-0812">Transmembrane</keyword>